<dbReference type="AlphaFoldDB" id="A0A160TST9"/>
<dbReference type="GO" id="GO:0003838">
    <property type="term" value="F:sterol 24-C-methyltransferase activity"/>
    <property type="evidence" value="ECO:0007669"/>
    <property type="project" value="TreeGrafter"/>
</dbReference>
<dbReference type="InterPro" id="IPR050447">
    <property type="entry name" value="Erg6_SMT_methyltransf"/>
</dbReference>
<dbReference type="Pfam" id="PF02353">
    <property type="entry name" value="CMAS"/>
    <property type="match status" value="1"/>
</dbReference>
<evidence type="ECO:0000256" key="1">
    <source>
        <dbReference type="ARBA" id="ARBA00022679"/>
    </source>
</evidence>
<dbReference type="CDD" id="cd02440">
    <property type="entry name" value="AdoMet_MTases"/>
    <property type="match status" value="1"/>
</dbReference>
<proteinExistence type="predicted"/>
<dbReference type="PANTHER" id="PTHR44068">
    <property type="entry name" value="ZGC:194242"/>
    <property type="match status" value="1"/>
</dbReference>
<dbReference type="EMBL" id="CZRL01000007">
    <property type="protein sequence ID" value="CUS49831.1"/>
    <property type="molecule type" value="Genomic_DNA"/>
</dbReference>
<dbReference type="GO" id="GO:0016126">
    <property type="term" value="P:sterol biosynthetic process"/>
    <property type="evidence" value="ECO:0007669"/>
    <property type="project" value="TreeGrafter"/>
</dbReference>
<dbReference type="GO" id="GO:0005783">
    <property type="term" value="C:endoplasmic reticulum"/>
    <property type="evidence" value="ECO:0007669"/>
    <property type="project" value="TreeGrafter"/>
</dbReference>
<gene>
    <name evidence="2" type="ORF">MGWOODY_XGa403</name>
</gene>
<dbReference type="SUPFAM" id="SSF53335">
    <property type="entry name" value="S-adenosyl-L-methionine-dependent methyltransferases"/>
    <property type="match status" value="1"/>
</dbReference>
<keyword evidence="1 2" id="KW-0808">Transferase</keyword>
<dbReference type="Gene3D" id="3.40.50.150">
    <property type="entry name" value="Vaccinia Virus protein VP39"/>
    <property type="match status" value="1"/>
</dbReference>
<protein>
    <submittedName>
        <fullName evidence="2">SAM-dependent methyltransferases</fullName>
    </submittedName>
</protein>
<name>A0A160TST9_9ZZZZ</name>
<dbReference type="InterPro" id="IPR029063">
    <property type="entry name" value="SAM-dependent_MTases_sf"/>
</dbReference>
<reference evidence="2" key="1">
    <citation type="submission" date="2015-10" db="EMBL/GenBank/DDBJ databases">
        <authorList>
            <person name="Gilbert D.G."/>
        </authorList>
    </citation>
    <scope>NUCLEOTIDE SEQUENCE</scope>
</reference>
<dbReference type="GO" id="GO:0032259">
    <property type="term" value="P:methylation"/>
    <property type="evidence" value="ECO:0007669"/>
    <property type="project" value="UniProtKB-KW"/>
</dbReference>
<accession>A0A160TST9</accession>
<evidence type="ECO:0000313" key="2">
    <source>
        <dbReference type="EMBL" id="CUS49831.1"/>
    </source>
</evidence>
<organism evidence="2">
    <name type="scientific">hydrothermal vent metagenome</name>
    <dbReference type="NCBI Taxonomy" id="652676"/>
    <lineage>
        <taxon>unclassified sequences</taxon>
        <taxon>metagenomes</taxon>
        <taxon>ecological metagenomes</taxon>
    </lineage>
</organism>
<sequence>MSESNRANADIKSMKLYHHVDRVLTELRQMGKEDEGPLSVDELTPFDQLHYHGTEAVDHAVRATGVSASSSVLEIGSGLGGPARHIAATVGAQVTALELQSDQNLLASNLTARCGLAEKVTHACGDFLTYNWVGQHFDAIVSWLALYHIPKRDVLLKRCYGLLDQGGYLHAEDLYARGQFTDSERSELATELFANYLPDYESYCRDLERAGFELVSCQEMSDEWTAFTRERMAAYREQKARHIDVHGEAVFASMDDFYDLVVRYFTAGKLGGIRFVARKV</sequence>
<keyword evidence="2" id="KW-0489">Methyltransferase</keyword>
<dbReference type="PANTHER" id="PTHR44068:SF1">
    <property type="entry name" value="HYPOTHETICAL LOC100005854"/>
    <property type="match status" value="1"/>
</dbReference>